<dbReference type="GO" id="GO:0000278">
    <property type="term" value="P:mitotic cell cycle"/>
    <property type="evidence" value="ECO:0007669"/>
    <property type="project" value="TreeGrafter"/>
</dbReference>
<dbReference type="Pfam" id="PF17681">
    <property type="entry name" value="GCP_N_terminal"/>
    <property type="match status" value="1"/>
</dbReference>
<feature type="domain" description="Gamma tubulin complex component protein N-terminal" evidence="8">
    <location>
        <begin position="62"/>
        <end position="361"/>
    </location>
</feature>
<evidence type="ECO:0000256" key="4">
    <source>
        <dbReference type="ARBA" id="ARBA00023212"/>
    </source>
</evidence>
<dbReference type="GO" id="GO:0051011">
    <property type="term" value="F:microtubule minus-end binding"/>
    <property type="evidence" value="ECO:0007669"/>
    <property type="project" value="TreeGrafter"/>
</dbReference>
<dbReference type="GO" id="GO:0043015">
    <property type="term" value="F:gamma-tubulin binding"/>
    <property type="evidence" value="ECO:0007669"/>
    <property type="project" value="InterPro"/>
</dbReference>
<dbReference type="GO" id="GO:0007020">
    <property type="term" value="P:microtubule nucleation"/>
    <property type="evidence" value="ECO:0007669"/>
    <property type="project" value="InterPro"/>
</dbReference>
<dbReference type="Pfam" id="PF04130">
    <property type="entry name" value="GCP_C_terminal"/>
    <property type="match status" value="1"/>
</dbReference>
<organism evidence="9 10">
    <name type="scientific">Ramazzottius varieornatus</name>
    <name type="common">Water bear</name>
    <name type="synonym">Tardigrade</name>
    <dbReference type="NCBI Taxonomy" id="947166"/>
    <lineage>
        <taxon>Eukaryota</taxon>
        <taxon>Metazoa</taxon>
        <taxon>Ecdysozoa</taxon>
        <taxon>Tardigrada</taxon>
        <taxon>Eutardigrada</taxon>
        <taxon>Parachela</taxon>
        <taxon>Hypsibioidea</taxon>
        <taxon>Ramazzottiidae</taxon>
        <taxon>Ramazzottius</taxon>
    </lineage>
</organism>
<reference evidence="9 10" key="1">
    <citation type="journal article" date="2016" name="Nat. Commun.">
        <title>Extremotolerant tardigrade genome and improved radiotolerance of human cultured cells by tardigrade-unique protein.</title>
        <authorList>
            <person name="Hashimoto T."/>
            <person name="Horikawa D.D."/>
            <person name="Saito Y."/>
            <person name="Kuwahara H."/>
            <person name="Kozuka-Hata H."/>
            <person name="Shin-I T."/>
            <person name="Minakuchi Y."/>
            <person name="Ohishi K."/>
            <person name="Motoyama A."/>
            <person name="Aizu T."/>
            <person name="Enomoto A."/>
            <person name="Kondo K."/>
            <person name="Tanaka S."/>
            <person name="Hara Y."/>
            <person name="Koshikawa S."/>
            <person name="Sagara H."/>
            <person name="Miura T."/>
            <person name="Yokobori S."/>
            <person name="Miyagawa K."/>
            <person name="Suzuki Y."/>
            <person name="Kubo T."/>
            <person name="Oyama M."/>
            <person name="Kohara Y."/>
            <person name="Fujiyama A."/>
            <person name="Arakawa K."/>
            <person name="Katayama T."/>
            <person name="Toyoda A."/>
            <person name="Kunieda T."/>
        </authorList>
    </citation>
    <scope>NUCLEOTIDE SEQUENCE [LARGE SCALE GENOMIC DNA]</scope>
    <source>
        <strain evidence="9 10">YOKOZUNA-1</strain>
    </source>
</reference>
<dbReference type="GO" id="GO:0005874">
    <property type="term" value="C:microtubule"/>
    <property type="evidence" value="ECO:0007669"/>
    <property type="project" value="UniProtKB-KW"/>
</dbReference>
<proteinExistence type="inferred from homology"/>
<dbReference type="OrthoDB" id="2192946at2759"/>
<dbReference type="PANTHER" id="PTHR19302">
    <property type="entry name" value="GAMMA TUBULIN COMPLEX PROTEIN"/>
    <property type="match status" value="1"/>
</dbReference>
<dbReference type="Proteomes" id="UP000186922">
    <property type="component" value="Unassembled WGS sequence"/>
</dbReference>
<dbReference type="GO" id="GO:0051321">
    <property type="term" value="P:meiotic cell cycle"/>
    <property type="evidence" value="ECO:0007669"/>
    <property type="project" value="TreeGrafter"/>
</dbReference>
<dbReference type="STRING" id="947166.A0A1D1WB79"/>
<gene>
    <name evidence="9" type="primary">RvY_18843-1</name>
    <name evidence="9" type="synonym">RvY_18843.1</name>
    <name evidence="9" type="ORF">RvY_18843</name>
</gene>
<name>A0A1D1WB79_RAMVA</name>
<evidence type="ECO:0000256" key="2">
    <source>
        <dbReference type="ARBA" id="ARBA00022490"/>
    </source>
</evidence>
<evidence type="ECO:0000256" key="6">
    <source>
        <dbReference type="SAM" id="MobiDB-lite"/>
    </source>
</evidence>
<evidence type="ECO:0000256" key="5">
    <source>
        <dbReference type="RuleBase" id="RU363050"/>
    </source>
</evidence>
<dbReference type="InterPro" id="IPR040457">
    <property type="entry name" value="GCP_C"/>
</dbReference>
<dbReference type="InterPro" id="IPR042241">
    <property type="entry name" value="GCP_C_sf"/>
</dbReference>
<keyword evidence="2 5" id="KW-0963">Cytoplasm</keyword>
<evidence type="ECO:0000313" key="9">
    <source>
        <dbReference type="EMBL" id="GAV09274.1"/>
    </source>
</evidence>
<dbReference type="GO" id="GO:0051225">
    <property type="term" value="P:spindle assembly"/>
    <property type="evidence" value="ECO:0007669"/>
    <property type="project" value="TreeGrafter"/>
</dbReference>
<comment type="similarity">
    <text evidence="1 5">Belongs to the TUBGCP family.</text>
</comment>
<dbReference type="InterPro" id="IPR007259">
    <property type="entry name" value="GCP"/>
</dbReference>
<dbReference type="GO" id="GO:0000922">
    <property type="term" value="C:spindle pole"/>
    <property type="evidence" value="ECO:0007669"/>
    <property type="project" value="InterPro"/>
</dbReference>
<comment type="caution">
    <text evidence="9">The sequence shown here is derived from an EMBL/GenBank/DDBJ whole genome shotgun (WGS) entry which is preliminary data.</text>
</comment>
<evidence type="ECO:0000256" key="1">
    <source>
        <dbReference type="ARBA" id="ARBA00010337"/>
    </source>
</evidence>
<evidence type="ECO:0000313" key="10">
    <source>
        <dbReference type="Proteomes" id="UP000186922"/>
    </source>
</evidence>
<feature type="domain" description="Gamma tubulin complex component C-terminal" evidence="7">
    <location>
        <begin position="364"/>
        <end position="672"/>
    </location>
</feature>
<keyword evidence="4 5" id="KW-0206">Cytoskeleton</keyword>
<accession>A0A1D1WB79</accession>
<keyword evidence="3 5" id="KW-0493">Microtubule</keyword>
<dbReference type="GO" id="GO:0000930">
    <property type="term" value="C:gamma-tubulin complex"/>
    <property type="evidence" value="ECO:0007669"/>
    <property type="project" value="TreeGrafter"/>
</dbReference>
<protein>
    <recommendedName>
        <fullName evidence="5">Gamma-tubulin complex component</fullName>
    </recommendedName>
</protein>
<dbReference type="GO" id="GO:0031122">
    <property type="term" value="P:cytoplasmic microtubule organization"/>
    <property type="evidence" value="ECO:0007669"/>
    <property type="project" value="TreeGrafter"/>
</dbReference>
<dbReference type="EMBL" id="BDGG01000021">
    <property type="protein sequence ID" value="GAV09274.1"/>
    <property type="molecule type" value="Genomic_DNA"/>
</dbReference>
<dbReference type="Gene3D" id="1.20.120.1900">
    <property type="entry name" value="Gamma-tubulin complex, C-terminal domain"/>
    <property type="match status" value="1"/>
</dbReference>
<dbReference type="PANTHER" id="PTHR19302:SF13">
    <property type="entry name" value="GAMMA-TUBULIN COMPLEX COMPONENT 2"/>
    <property type="match status" value="1"/>
</dbReference>
<evidence type="ECO:0000256" key="3">
    <source>
        <dbReference type="ARBA" id="ARBA00022701"/>
    </source>
</evidence>
<evidence type="ECO:0000259" key="7">
    <source>
        <dbReference type="Pfam" id="PF04130"/>
    </source>
</evidence>
<sequence>MASTSSYSSRRNMVNGGPSHVIPSWKASPYLRLDYKERSTSLKESLAPLGDLPIEAQERSMLRSLLNILQGFSATYVCVKPLDTEGDRGDQSFIMDDSLDYRLKQHSQEILRVASLNSHLARFVDSVRSTSTDGMIVQAFAAALRNFIQEFGHFVGEREEAFDNGQLTMQLLYSQLTPLTRPFELMVSLVDAIGSEALRGGGLLSLLWTRLQTFPQGRGAEQSMLLQITKATSAPFFRMLQEWLYEGSFQDPYGEFLIAISSSKRMKDVQKSIHTYHYWENRYKLVPAMVPKFIEPFADKILRSGKYLNIIKQCDSGLNLRQQGGVPVQLVFHLDVRYYDSHIEGAYLSASGCLLNLMLNEKDLLAKLRSFKHFFLLDQDDFIAEFLNLSMMDDLKSPMQKLDTTSLFALFDESLKSSVLSADPYRRMIKPSLKTMDFLQVLEKGKVKDSERSSSSSSSEKNTVNFALNCFTLDCEIEFPLCLIVNDEAKMYYQLLFQNIFRLKLMEWKVGRIWTKCNTERGSSFALFCSPVVQQMRELVKSLQHYFCSEVIDPYWQQMMAAIRQAKTFDAVFDEHSDFIKSCSKDCMITTEEIVRLLASTLDVCNSCCSKLMDPNLPRQAARLGPMMERMRDKLTERMVCLLANMSDSRQNRESDYKLVAAIHRLDFNQYYTRFLAHSSRLANSTSSSSSSTRHHASSSLASATSLR</sequence>
<feature type="region of interest" description="Disordered" evidence="6">
    <location>
        <begin position="684"/>
        <end position="708"/>
    </location>
</feature>
<dbReference type="InterPro" id="IPR041470">
    <property type="entry name" value="GCP_N"/>
</dbReference>
<keyword evidence="10" id="KW-1185">Reference proteome</keyword>
<dbReference type="AlphaFoldDB" id="A0A1D1WB79"/>
<evidence type="ECO:0000259" key="8">
    <source>
        <dbReference type="Pfam" id="PF17681"/>
    </source>
</evidence>
<comment type="subcellular location">
    <subcellularLocation>
        <location evidence="5">Cytoplasm</location>
        <location evidence="5">Cytoskeleton</location>
        <location evidence="5">Microtubule organizing center</location>
    </subcellularLocation>
</comment>